<gene>
    <name evidence="1" type="ORF">KI387_006380</name>
</gene>
<organism evidence="1 2">
    <name type="scientific">Taxus chinensis</name>
    <name type="common">Chinese yew</name>
    <name type="synonym">Taxus wallichiana var. chinensis</name>
    <dbReference type="NCBI Taxonomy" id="29808"/>
    <lineage>
        <taxon>Eukaryota</taxon>
        <taxon>Viridiplantae</taxon>
        <taxon>Streptophyta</taxon>
        <taxon>Embryophyta</taxon>
        <taxon>Tracheophyta</taxon>
        <taxon>Spermatophyta</taxon>
        <taxon>Pinopsida</taxon>
        <taxon>Pinidae</taxon>
        <taxon>Conifers II</taxon>
        <taxon>Cupressales</taxon>
        <taxon>Taxaceae</taxon>
        <taxon>Taxus</taxon>
    </lineage>
</organism>
<evidence type="ECO:0000313" key="1">
    <source>
        <dbReference type="EMBL" id="KAH9326202.1"/>
    </source>
</evidence>
<dbReference type="AlphaFoldDB" id="A0AA38GMP8"/>
<reference evidence="1 2" key="1">
    <citation type="journal article" date="2021" name="Nat. Plants">
        <title>The Taxus genome provides insights into paclitaxel biosynthesis.</title>
        <authorList>
            <person name="Xiong X."/>
            <person name="Gou J."/>
            <person name="Liao Q."/>
            <person name="Li Y."/>
            <person name="Zhou Q."/>
            <person name="Bi G."/>
            <person name="Li C."/>
            <person name="Du R."/>
            <person name="Wang X."/>
            <person name="Sun T."/>
            <person name="Guo L."/>
            <person name="Liang H."/>
            <person name="Lu P."/>
            <person name="Wu Y."/>
            <person name="Zhang Z."/>
            <person name="Ro D.K."/>
            <person name="Shang Y."/>
            <person name="Huang S."/>
            <person name="Yan J."/>
        </authorList>
    </citation>
    <scope>NUCLEOTIDE SEQUENCE [LARGE SCALE GENOMIC DNA]</scope>
    <source>
        <strain evidence="1">Ta-2019</strain>
    </source>
</reference>
<keyword evidence="2" id="KW-1185">Reference proteome</keyword>
<proteinExistence type="predicted"/>
<name>A0AA38GMP8_TAXCH</name>
<sequence>EKLGAPLWVEEITGAPLWVEGDEWCSSMGGGDEQVCSMDWRSTVGDSSLGGEFKGEIVL</sequence>
<feature type="non-terminal residue" evidence="1">
    <location>
        <position position="59"/>
    </location>
</feature>
<accession>A0AA38GMP8</accession>
<protein>
    <submittedName>
        <fullName evidence="1">Uncharacterized protein</fullName>
    </submittedName>
</protein>
<feature type="non-terminal residue" evidence="1">
    <location>
        <position position="1"/>
    </location>
</feature>
<dbReference type="Proteomes" id="UP000824469">
    <property type="component" value="Unassembled WGS sequence"/>
</dbReference>
<dbReference type="EMBL" id="JAHRHJ020000002">
    <property type="protein sequence ID" value="KAH9326202.1"/>
    <property type="molecule type" value="Genomic_DNA"/>
</dbReference>
<comment type="caution">
    <text evidence="1">The sequence shown here is derived from an EMBL/GenBank/DDBJ whole genome shotgun (WGS) entry which is preliminary data.</text>
</comment>
<evidence type="ECO:0000313" key="2">
    <source>
        <dbReference type="Proteomes" id="UP000824469"/>
    </source>
</evidence>